<evidence type="ECO:0000313" key="2">
    <source>
        <dbReference type="Proteomes" id="UP000831701"/>
    </source>
</evidence>
<dbReference type="Proteomes" id="UP000831701">
    <property type="component" value="Chromosome 6"/>
</dbReference>
<dbReference type="EMBL" id="CM041536">
    <property type="protein sequence ID" value="KAI3371187.1"/>
    <property type="molecule type" value="Genomic_DNA"/>
</dbReference>
<sequence length="1036" mass="116597">SRTKMATVRKKVDNRIRVQIENGVALQHRTMFVVVGDRGRDQVVILHHMLSKAAVRARPSVLWCYKKDLGFSSNRKKRMRQLQKKIKTGTLNLNQDDPFELFIAATNIRYCYYNETHKILGNTFGMCVLQDFEAITPNLIARTIETVEGGGIVVLLLRTMNSLKQLYTMTMDVHSRYRTEAHQDVVGRFNERFILSLASCKNCVVIDDQLNILPISSHMANIKPIPPKTQEDSLSPRDQELKDLKESLQDTQPVGVLVDCCKTMDQAKGVLKFIEAISEKTLRSTVALTAARGRGKSAALGLAVAGAVAFGYSNIFVTSPSPDNLHTMFEFIFKGFDALQYQEHLDYEIIQSLNPEFNKAVVRVNIFKEHRQTIQYIHPGDAVKLGQAELLVIDEAAAIPLPLVKNLLGPYLVFMASTINGYEGTGRSLSLKLIQQLRQQSADSQQSLSAENRSTNTARLAAARSLHEVSLHESIRYAPGDAVEKWLNDLLCLDCMNIPRLISGCPLPQTCDLDTLFCYHKASEAFLQRLMALYVASHYKNSPNDLQMLSDAPAHHLFCLLPPVPPTQNSLPEVLAVVQVCLEGEISRQSMLNSLSRGKKASGDLIPWTVSEQFQDPEFGGLSGGRVVRIAVNPDYQGMGYGSRALQLLQMYYEGKFPTMDESTHSNHNEITSVSSEAVSLLEEVITPRKELPPLLLKLSERRAERLDYLGVSYGLTAQLLKFWKKAGYTPVYLRQTPNDLTGEHSCVMLKELNTDEAPEQSQWLSAFWKDFRRRFLSLLSYQFSSFHPSLALSILQNKKSKEETTILSSAELAAHFSPYDLKRLELYSRSMVDYHLIMDLIPTVARIFFLKQLSDTSLSAAQCALLLGIGLQHKSVEQLEKEIELPSSQLMGLFNRLIRKFVQVFTSIQEKAIEAEMTATKDISMEPTVGSLNDDLNEAAKEFEERHKQDLEKVKEMDMEEYRIRGNDEEWDQVLKKAGNTAIVSIKSDKKRKLDGGNGIASNGAPQQGKLKKKEMQHGKFKKNKDKHGKFGKKV</sequence>
<protein>
    <submittedName>
        <fullName evidence="1">Uncharacterized protein</fullName>
    </submittedName>
</protein>
<reference evidence="1" key="1">
    <citation type="submission" date="2022-04" db="EMBL/GenBank/DDBJ databases">
        <title>Jade perch genome.</title>
        <authorList>
            <person name="Chao B."/>
        </authorList>
    </citation>
    <scope>NUCLEOTIDE SEQUENCE</scope>
    <source>
        <strain evidence="1">CB-2022</strain>
    </source>
</reference>
<keyword evidence="2" id="KW-1185">Reference proteome</keyword>
<name>A0ACB8WT39_9TELE</name>
<organism evidence="1 2">
    <name type="scientific">Scortum barcoo</name>
    <name type="common">barcoo grunter</name>
    <dbReference type="NCBI Taxonomy" id="214431"/>
    <lineage>
        <taxon>Eukaryota</taxon>
        <taxon>Metazoa</taxon>
        <taxon>Chordata</taxon>
        <taxon>Craniata</taxon>
        <taxon>Vertebrata</taxon>
        <taxon>Euteleostomi</taxon>
        <taxon>Actinopterygii</taxon>
        <taxon>Neopterygii</taxon>
        <taxon>Teleostei</taxon>
        <taxon>Neoteleostei</taxon>
        <taxon>Acanthomorphata</taxon>
        <taxon>Eupercaria</taxon>
        <taxon>Centrarchiformes</taxon>
        <taxon>Terapontoidei</taxon>
        <taxon>Terapontidae</taxon>
        <taxon>Scortum</taxon>
    </lineage>
</organism>
<feature type="non-terminal residue" evidence="1">
    <location>
        <position position="1"/>
    </location>
</feature>
<comment type="caution">
    <text evidence="1">The sequence shown here is derived from an EMBL/GenBank/DDBJ whole genome shotgun (WGS) entry which is preliminary data.</text>
</comment>
<gene>
    <name evidence="1" type="ORF">L3Q82_023819</name>
</gene>
<proteinExistence type="predicted"/>
<evidence type="ECO:0000313" key="1">
    <source>
        <dbReference type="EMBL" id="KAI3371187.1"/>
    </source>
</evidence>
<accession>A0ACB8WT39</accession>